<keyword evidence="7" id="KW-0496">Mitochondrion</keyword>
<name>A0A6C0UA97_9CILI</name>
<feature type="transmembrane region" description="Helical" evidence="5">
    <location>
        <begin position="211"/>
        <end position="234"/>
    </location>
</feature>
<geneLocation type="mitochondrion" evidence="7"/>
<evidence type="ECO:0000256" key="5">
    <source>
        <dbReference type="SAM" id="Phobius"/>
    </source>
</evidence>
<feature type="transmembrane region" description="Helical" evidence="5">
    <location>
        <begin position="341"/>
        <end position="362"/>
    </location>
</feature>
<sequence>MIVLFSFLQLTITFIYIWINTWSLGYLGVYFLVMFNLLISTFLIWWDVYLIWLNSTFFEYILFFWAELGNNVHIYVQFKSDFFGTLLSFVMVSGALFVITFVFIDMWDDKEGCSFLVNLGFFLIFMLIVANSSNLIFFYLGWEGIAFTSLFLINFWCDRVRGIKASFKVFVINKIGDFFFLLLISLLINLIGDVDFDTINISTVFLLNYKYRIGSFNIPCVEVLGIILVLSGCVKSSQYGFHIWLLEAMEAPLGASALMHSSTLVVAGLVLIFRLNSILELSGWAQILMYVLGIVSATMGSLIACFQFELKVIMAYSTISNMGYMFMLCAVGAYFEMFIIMIIHAYIKIFLFLVVGGIMLHCGGCQDLRWMGGLFLYIPTLAVSYLIGGICLIGLPYWSGYYCKFYIWYAITDSSILLRGGEYFLLVSYILTFFYVCRTGYLVFLGPKNGHRRIYINKPTSLLYIYDLLLLGIIILFMGTFWVNLVDSNYSYLTGSLYYKSFTFFQYINYELSYLSLYLWVIVYLIITIFFTFWLVFSLNFTWNIFKYWFYITLFLNILFLIIF</sequence>
<feature type="transmembrane region" description="Helical" evidence="5">
    <location>
        <begin position="27"/>
        <end position="45"/>
    </location>
</feature>
<dbReference type="GO" id="GO:0042773">
    <property type="term" value="P:ATP synthesis coupled electron transport"/>
    <property type="evidence" value="ECO:0007669"/>
    <property type="project" value="InterPro"/>
</dbReference>
<keyword evidence="4 5" id="KW-0472">Membrane</keyword>
<feature type="transmembrane region" description="Helical" evidence="5">
    <location>
        <begin position="545"/>
        <end position="563"/>
    </location>
</feature>
<feature type="transmembrane region" description="Helical" evidence="5">
    <location>
        <begin position="374"/>
        <end position="398"/>
    </location>
</feature>
<evidence type="ECO:0000256" key="4">
    <source>
        <dbReference type="ARBA" id="ARBA00023136"/>
    </source>
</evidence>
<comment type="subcellular location">
    <subcellularLocation>
        <location evidence="1">Membrane</location>
        <topology evidence="1">Multi-pass membrane protein</topology>
    </subcellularLocation>
</comment>
<evidence type="ECO:0000256" key="3">
    <source>
        <dbReference type="ARBA" id="ARBA00022989"/>
    </source>
</evidence>
<keyword evidence="2 5" id="KW-0812">Transmembrane</keyword>
<dbReference type="InterPro" id="IPR001750">
    <property type="entry name" value="ND/Mrp_TM"/>
</dbReference>
<reference evidence="7" key="1">
    <citation type="journal article" date="2019" name="Mitochondrial DNA Part B Resour">
        <title>The complete mitochondrial genome of Gruberia lanceolata (Gruber, 1884) Kahl, 1932 (Ciliophora: Heterotrichea).</title>
        <authorList>
            <person name="Park M.-H."/>
            <person name="Min G.-S."/>
        </authorList>
    </citation>
    <scope>NUCLEOTIDE SEQUENCE</scope>
    <source>
        <strain evidence="7">Gben1</strain>
    </source>
</reference>
<keyword evidence="3 5" id="KW-1133">Transmembrane helix</keyword>
<gene>
    <name evidence="7" type="primary">nad5</name>
</gene>
<dbReference type="Pfam" id="PF00361">
    <property type="entry name" value="Proton_antipo_M"/>
    <property type="match status" value="1"/>
</dbReference>
<dbReference type="AlphaFoldDB" id="A0A6C0UA97"/>
<dbReference type="PANTHER" id="PTHR42829">
    <property type="entry name" value="NADH-UBIQUINONE OXIDOREDUCTASE CHAIN 5"/>
    <property type="match status" value="1"/>
</dbReference>
<feature type="transmembrane region" description="Helical" evidence="5">
    <location>
        <begin position="464"/>
        <end position="484"/>
    </location>
</feature>
<feature type="transmembrane region" description="Helical" evidence="5">
    <location>
        <begin position="136"/>
        <end position="157"/>
    </location>
</feature>
<protein>
    <submittedName>
        <fullName evidence="7">NADH dehydrogenase subunit 5</fullName>
    </submittedName>
</protein>
<evidence type="ECO:0000256" key="2">
    <source>
        <dbReference type="ARBA" id="ARBA00022692"/>
    </source>
</evidence>
<dbReference type="GO" id="GO:0008137">
    <property type="term" value="F:NADH dehydrogenase (ubiquinone) activity"/>
    <property type="evidence" value="ECO:0007669"/>
    <property type="project" value="InterPro"/>
</dbReference>
<feature type="transmembrane region" description="Helical" evidence="5">
    <location>
        <begin position="517"/>
        <end position="539"/>
    </location>
</feature>
<evidence type="ECO:0000259" key="6">
    <source>
        <dbReference type="Pfam" id="PF00361"/>
    </source>
</evidence>
<dbReference type="GO" id="GO:0015990">
    <property type="term" value="P:electron transport coupled proton transport"/>
    <property type="evidence" value="ECO:0007669"/>
    <property type="project" value="TreeGrafter"/>
</dbReference>
<dbReference type="GO" id="GO:0016020">
    <property type="term" value="C:membrane"/>
    <property type="evidence" value="ECO:0007669"/>
    <property type="project" value="UniProtKB-SubCell"/>
</dbReference>
<feature type="transmembrane region" description="Helical" evidence="5">
    <location>
        <begin position="255"/>
        <end position="275"/>
    </location>
</feature>
<evidence type="ECO:0000313" key="7">
    <source>
        <dbReference type="EMBL" id="QIB71966.1"/>
    </source>
</evidence>
<dbReference type="InterPro" id="IPR003945">
    <property type="entry name" value="NU5C-like"/>
</dbReference>
<feature type="transmembrane region" description="Helical" evidence="5">
    <location>
        <begin position="169"/>
        <end position="191"/>
    </location>
</feature>
<feature type="transmembrane region" description="Helical" evidence="5">
    <location>
        <begin position="82"/>
        <end position="104"/>
    </location>
</feature>
<accession>A0A6C0UA97</accession>
<feature type="transmembrane region" description="Helical" evidence="5">
    <location>
        <begin position="287"/>
        <end position="306"/>
    </location>
</feature>
<evidence type="ECO:0000256" key="1">
    <source>
        <dbReference type="ARBA" id="ARBA00004141"/>
    </source>
</evidence>
<organism evidence="7">
    <name type="scientific">Gruberia lanceolata</name>
    <dbReference type="NCBI Taxonomy" id="1978530"/>
    <lineage>
        <taxon>Eukaryota</taxon>
        <taxon>Sar</taxon>
        <taxon>Alveolata</taxon>
        <taxon>Ciliophora</taxon>
        <taxon>Postciliodesmatophora</taxon>
        <taxon>Heterotrichea</taxon>
        <taxon>Heterotrichida</taxon>
        <taxon>Spirostomidae</taxon>
        <taxon>Gruberia</taxon>
    </lineage>
</organism>
<feature type="transmembrane region" description="Helical" evidence="5">
    <location>
        <begin position="423"/>
        <end position="444"/>
    </location>
</feature>
<dbReference type="GO" id="GO:0003954">
    <property type="term" value="F:NADH dehydrogenase activity"/>
    <property type="evidence" value="ECO:0007669"/>
    <property type="project" value="TreeGrafter"/>
</dbReference>
<feature type="domain" description="NADH:quinone oxidoreductase/Mrp antiporter transmembrane" evidence="6">
    <location>
        <begin position="132"/>
        <end position="416"/>
    </location>
</feature>
<dbReference type="PANTHER" id="PTHR42829:SF2">
    <property type="entry name" value="NADH-UBIQUINONE OXIDOREDUCTASE CHAIN 5"/>
    <property type="match status" value="1"/>
</dbReference>
<dbReference type="EMBL" id="MK301177">
    <property type="protein sequence ID" value="QIB71966.1"/>
    <property type="molecule type" value="Genomic_DNA"/>
</dbReference>
<feature type="transmembrane region" description="Helical" evidence="5">
    <location>
        <begin position="113"/>
        <end position="130"/>
    </location>
</feature>
<proteinExistence type="predicted"/>
<feature type="transmembrane region" description="Helical" evidence="5">
    <location>
        <begin position="313"/>
        <end position="335"/>
    </location>
</feature>